<feature type="transmembrane region" description="Helical" evidence="6">
    <location>
        <begin position="153"/>
        <end position="175"/>
    </location>
</feature>
<name>A0ABW4DQS9_9LACO</name>
<reference evidence="9" key="1">
    <citation type="journal article" date="2019" name="Int. J. Syst. Evol. Microbiol.">
        <title>The Global Catalogue of Microorganisms (GCM) 10K type strain sequencing project: providing services to taxonomists for standard genome sequencing and annotation.</title>
        <authorList>
            <consortium name="The Broad Institute Genomics Platform"/>
            <consortium name="The Broad Institute Genome Sequencing Center for Infectious Disease"/>
            <person name="Wu L."/>
            <person name="Ma J."/>
        </authorList>
    </citation>
    <scope>NUCLEOTIDE SEQUENCE [LARGE SCALE GENOMIC DNA]</scope>
    <source>
        <strain evidence="9">CCM 8951</strain>
    </source>
</reference>
<protein>
    <submittedName>
        <fullName evidence="8">SLC13 family permease</fullName>
    </submittedName>
</protein>
<evidence type="ECO:0000256" key="4">
    <source>
        <dbReference type="ARBA" id="ARBA00022989"/>
    </source>
</evidence>
<feature type="transmembrane region" description="Helical" evidence="6">
    <location>
        <begin position="302"/>
        <end position="327"/>
    </location>
</feature>
<dbReference type="InterPro" id="IPR051475">
    <property type="entry name" value="Diverse_Ion_Transporter"/>
</dbReference>
<keyword evidence="5 6" id="KW-0472">Membrane</keyword>
<feature type="transmembrane region" description="Helical" evidence="6">
    <location>
        <begin position="339"/>
        <end position="364"/>
    </location>
</feature>
<accession>A0ABW4DQS9</accession>
<dbReference type="EMBL" id="JBHTOF010000030">
    <property type="protein sequence ID" value="MFD1465310.1"/>
    <property type="molecule type" value="Genomic_DNA"/>
</dbReference>
<feature type="transmembrane region" description="Helical" evidence="6">
    <location>
        <begin position="196"/>
        <end position="227"/>
    </location>
</feature>
<proteinExistence type="predicted"/>
<dbReference type="InterPro" id="IPR004680">
    <property type="entry name" value="Cit_transptr-like_dom"/>
</dbReference>
<keyword evidence="2" id="KW-0813">Transport</keyword>
<evidence type="ECO:0000256" key="5">
    <source>
        <dbReference type="ARBA" id="ARBA00023136"/>
    </source>
</evidence>
<evidence type="ECO:0000259" key="7">
    <source>
        <dbReference type="Pfam" id="PF03600"/>
    </source>
</evidence>
<dbReference type="RefSeq" id="WP_125578280.1">
    <property type="nucleotide sequence ID" value="NZ_JBHTOF010000030.1"/>
</dbReference>
<gene>
    <name evidence="8" type="ORF">ACFQ4L_04290</name>
</gene>
<comment type="caution">
    <text evidence="8">The sequence shown here is derived from an EMBL/GenBank/DDBJ whole genome shotgun (WGS) entry which is preliminary data.</text>
</comment>
<keyword evidence="4 6" id="KW-1133">Transmembrane helix</keyword>
<dbReference type="PANTHER" id="PTHR43568:SF1">
    <property type="entry name" value="P PROTEIN"/>
    <property type="match status" value="1"/>
</dbReference>
<evidence type="ECO:0000256" key="3">
    <source>
        <dbReference type="ARBA" id="ARBA00022692"/>
    </source>
</evidence>
<evidence type="ECO:0000313" key="9">
    <source>
        <dbReference type="Proteomes" id="UP001597244"/>
    </source>
</evidence>
<feature type="domain" description="Citrate transporter-like" evidence="7">
    <location>
        <begin position="16"/>
        <end position="303"/>
    </location>
</feature>
<keyword evidence="3 6" id="KW-0812">Transmembrane</keyword>
<dbReference type="Pfam" id="PF03600">
    <property type="entry name" value="CitMHS"/>
    <property type="match status" value="1"/>
</dbReference>
<organism evidence="8 9">
    <name type="scientific">Lapidilactobacillus mulanensis</name>
    <dbReference type="NCBI Taxonomy" id="2485999"/>
    <lineage>
        <taxon>Bacteria</taxon>
        <taxon>Bacillati</taxon>
        <taxon>Bacillota</taxon>
        <taxon>Bacilli</taxon>
        <taxon>Lactobacillales</taxon>
        <taxon>Lactobacillaceae</taxon>
        <taxon>Lapidilactobacillus</taxon>
    </lineage>
</organism>
<sequence length="365" mass="40520">MAMLKSILKDRLLQITAVIAVLSLFLARPRLADINFSTLWSITAMMTLIQIFNHLHILDYCAYRLTGYANNTRQLVWLFLALAFVSAMFLTNDVTVLTLVPLYLYVAKQYHLPEILPVTLISMTANLGSATTPFGNPHNIFLLAKFDVSVSQFFHWSLPLALFSIVVITIYTFMIKPTPISTIHTQQIYIPRRPTVLAVIAALFVFAGVLGFIPAWVGAVITIILAFALQPKIMSHVDYATILTFVGFFIVVSDLSQNTMIKETLSAHINSPLSVYFGSIGVSQFISNVPTTVLFAKFTKHAAALLYGANIGGLGTLVGSMANLLAFKQYTRYGSSNSTRFLIDFTGINLITLAIFTIFGWWMIH</sequence>
<evidence type="ECO:0000256" key="2">
    <source>
        <dbReference type="ARBA" id="ARBA00022448"/>
    </source>
</evidence>
<feature type="transmembrane region" description="Helical" evidence="6">
    <location>
        <begin position="233"/>
        <end position="252"/>
    </location>
</feature>
<feature type="transmembrane region" description="Helical" evidence="6">
    <location>
        <begin position="273"/>
        <end position="296"/>
    </location>
</feature>
<evidence type="ECO:0000256" key="1">
    <source>
        <dbReference type="ARBA" id="ARBA00004141"/>
    </source>
</evidence>
<feature type="transmembrane region" description="Helical" evidence="6">
    <location>
        <begin position="75"/>
        <end position="104"/>
    </location>
</feature>
<evidence type="ECO:0000256" key="6">
    <source>
        <dbReference type="SAM" id="Phobius"/>
    </source>
</evidence>
<comment type="subcellular location">
    <subcellularLocation>
        <location evidence="1">Membrane</location>
        <topology evidence="1">Multi-pass membrane protein</topology>
    </subcellularLocation>
</comment>
<dbReference type="Proteomes" id="UP001597244">
    <property type="component" value="Unassembled WGS sequence"/>
</dbReference>
<dbReference type="PANTHER" id="PTHR43568">
    <property type="entry name" value="P PROTEIN"/>
    <property type="match status" value="1"/>
</dbReference>
<evidence type="ECO:0000313" key="8">
    <source>
        <dbReference type="EMBL" id="MFD1465310.1"/>
    </source>
</evidence>
<feature type="transmembrane region" description="Helical" evidence="6">
    <location>
        <begin position="42"/>
        <end position="63"/>
    </location>
</feature>
<keyword evidence="9" id="KW-1185">Reference proteome</keyword>